<dbReference type="AlphaFoldDB" id="A0A075I6J8"/>
<organism evidence="2">
    <name type="scientific">uncultured marine group II/III euryarchaeote SAT1000_27_D07</name>
    <dbReference type="NCBI Taxonomy" id="1456571"/>
    <lineage>
        <taxon>Archaea</taxon>
        <taxon>Methanobacteriati</taxon>
        <taxon>Methanobacteriota</taxon>
        <taxon>environmental samples</taxon>
    </lineage>
</organism>
<dbReference type="InterPro" id="IPR010539">
    <property type="entry name" value="BaxI_1-like"/>
</dbReference>
<sequence length="253" mass="27377">MYRSGNPALSDVTFDKSSYKEANWWDEESNLMSIEGVAEKTGILLLITATTAIMTAFSMPEASSLILIGALGGFVVAMIVIFSGSLNPMLICTYAALEGLALGGITWVFEVYLEMPGIGILAALLTFLILGAMIAIYRAGLIAWDRNTQIAVTSALVAIVLIYVISIIGSVSGWYHVPYIHGAGPYGILFSLFVVGIGALCLVADFDFIEKGVERGAPKQLEWRAAFGLMVTLVWLYLEILKLLAKLAINLRR</sequence>
<feature type="transmembrane region" description="Helical" evidence="1">
    <location>
        <begin position="115"/>
        <end position="138"/>
    </location>
</feature>
<evidence type="ECO:0000313" key="2">
    <source>
        <dbReference type="EMBL" id="AIF24311.1"/>
    </source>
</evidence>
<feature type="transmembrane region" description="Helical" evidence="1">
    <location>
        <begin position="150"/>
        <end position="175"/>
    </location>
</feature>
<keyword evidence="1" id="KW-1133">Transmembrane helix</keyword>
<dbReference type="PIRSF" id="PIRSF009160">
    <property type="entry name" value="UCP009160"/>
    <property type="match status" value="1"/>
</dbReference>
<dbReference type="PANTHER" id="PTHR41282:SF1">
    <property type="entry name" value="CONSERVED TRANSMEMBRANE PROTEIN-RELATED"/>
    <property type="match status" value="1"/>
</dbReference>
<feature type="transmembrane region" description="Helical" evidence="1">
    <location>
        <begin position="89"/>
        <end position="109"/>
    </location>
</feature>
<reference evidence="2" key="1">
    <citation type="journal article" date="2014" name="Genome Biol. Evol.">
        <title>Pangenome evidence for extensive interdomain horizontal transfer affecting lineage core and shell genes in uncultured planktonic thaumarchaeota and euryarchaeota.</title>
        <authorList>
            <person name="Deschamps P."/>
            <person name="Zivanovic Y."/>
            <person name="Moreira D."/>
            <person name="Rodriguez-Valera F."/>
            <person name="Lopez-Garcia P."/>
        </authorList>
    </citation>
    <scope>NUCLEOTIDE SEQUENCE</scope>
</reference>
<feature type="transmembrane region" description="Helical" evidence="1">
    <location>
        <begin position="221"/>
        <end position="238"/>
    </location>
</feature>
<dbReference type="PANTHER" id="PTHR41282">
    <property type="entry name" value="CONSERVED TRANSMEMBRANE PROTEIN-RELATED"/>
    <property type="match status" value="1"/>
</dbReference>
<keyword evidence="1" id="KW-0812">Transmembrane</keyword>
<evidence type="ECO:0000256" key="1">
    <source>
        <dbReference type="SAM" id="Phobius"/>
    </source>
</evidence>
<dbReference type="EMBL" id="KF901257">
    <property type="protein sequence ID" value="AIF24311.1"/>
    <property type="molecule type" value="Genomic_DNA"/>
</dbReference>
<feature type="transmembrane region" description="Helical" evidence="1">
    <location>
        <begin position="65"/>
        <end position="82"/>
    </location>
</feature>
<proteinExistence type="predicted"/>
<name>A0A075I6J8_9EURY</name>
<feature type="transmembrane region" description="Helical" evidence="1">
    <location>
        <begin position="187"/>
        <end position="209"/>
    </location>
</feature>
<keyword evidence="1" id="KW-0472">Membrane</keyword>
<dbReference type="Pfam" id="PF12811">
    <property type="entry name" value="BaxI_1"/>
    <property type="match status" value="1"/>
</dbReference>
<protein>
    <submittedName>
        <fullName evidence="2">Putative membrane protein</fullName>
    </submittedName>
</protein>
<accession>A0A075I6J8</accession>